<dbReference type="PANTHER" id="PTHR36441">
    <property type="entry name" value="HYPOTHETICAL CYTOSOLIC PROTEIN"/>
    <property type="match status" value="1"/>
</dbReference>
<protein>
    <recommendedName>
        <fullName evidence="2">DUF503 domain-containing protein</fullName>
    </recommendedName>
</protein>
<evidence type="ECO:0008006" key="2">
    <source>
        <dbReference type="Google" id="ProtNLM"/>
    </source>
</evidence>
<evidence type="ECO:0000313" key="1">
    <source>
        <dbReference type="EMBL" id="SVC12042.1"/>
    </source>
</evidence>
<dbReference type="SUPFAM" id="SSF103007">
    <property type="entry name" value="Hypothetical protein TT1725"/>
    <property type="match status" value="1"/>
</dbReference>
<dbReference type="EMBL" id="UINC01074642">
    <property type="protein sequence ID" value="SVC12042.1"/>
    <property type="molecule type" value="Genomic_DNA"/>
</dbReference>
<reference evidence="1" key="1">
    <citation type="submission" date="2018-05" db="EMBL/GenBank/DDBJ databases">
        <authorList>
            <person name="Lanie J.A."/>
            <person name="Ng W.-L."/>
            <person name="Kazmierczak K.M."/>
            <person name="Andrzejewski T.M."/>
            <person name="Davidsen T.M."/>
            <person name="Wayne K.J."/>
            <person name="Tettelin H."/>
            <person name="Glass J.I."/>
            <person name="Rusch D."/>
            <person name="Podicherti R."/>
            <person name="Tsui H.-C.T."/>
            <person name="Winkler M.E."/>
        </authorList>
    </citation>
    <scope>NUCLEOTIDE SEQUENCE</scope>
</reference>
<accession>A0A382JL17</accession>
<dbReference type="InterPro" id="IPR036746">
    <property type="entry name" value="TT1725-like_sf"/>
</dbReference>
<name>A0A382JL17_9ZZZZ</name>
<sequence length="69" mass="7644">VPAVGLLTIVLHIPGSRSLKDKRRVLTSIKTRLQKLNVALAETDYNDFHKQAQLSILAVSTYRDGVDKA</sequence>
<dbReference type="PANTHER" id="PTHR36441:SF1">
    <property type="entry name" value="DUF503 DOMAIN-CONTAINING PROTEIN"/>
    <property type="match status" value="1"/>
</dbReference>
<dbReference type="Gene3D" id="3.30.70.1120">
    <property type="entry name" value="TT1725-like"/>
    <property type="match status" value="1"/>
</dbReference>
<proteinExistence type="predicted"/>
<gene>
    <name evidence="1" type="ORF">METZ01_LOCUS264896</name>
</gene>
<dbReference type="InterPro" id="IPR007546">
    <property type="entry name" value="DUF503"/>
</dbReference>
<organism evidence="1">
    <name type="scientific">marine metagenome</name>
    <dbReference type="NCBI Taxonomy" id="408172"/>
    <lineage>
        <taxon>unclassified sequences</taxon>
        <taxon>metagenomes</taxon>
        <taxon>ecological metagenomes</taxon>
    </lineage>
</organism>
<dbReference type="Pfam" id="PF04456">
    <property type="entry name" value="DUF503"/>
    <property type="match status" value="1"/>
</dbReference>
<feature type="non-terminal residue" evidence="1">
    <location>
        <position position="1"/>
    </location>
</feature>
<dbReference type="AlphaFoldDB" id="A0A382JL17"/>
<feature type="non-terminal residue" evidence="1">
    <location>
        <position position="69"/>
    </location>
</feature>